<feature type="binding site" evidence="17">
    <location>
        <position position="31"/>
    </location>
    <ligand>
        <name>D-ribulose 5-phosphate</name>
        <dbReference type="ChEBI" id="CHEBI:58121"/>
    </ligand>
</feature>
<dbReference type="InterPro" id="IPR000422">
    <property type="entry name" value="DHBP_synthase_RibB"/>
</dbReference>
<dbReference type="InterPro" id="IPR036144">
    <property type="entry name" value="RibA-like_sf"/>
</dbReference>
<dbReference type="NCBIfam" id="NF001591">
    <property type="entry name" value="PRK00393.1"/>
    <property type="match status" value="1"/>
</dbReference>
<comment type="catalytic activity">
    <reaction evidence="1 17">
        <text>D-ribulose 5-phosphate = (2S)-2-hydroxy-3-oxobutyl phosphate + formate + H(+)</text>
        <dbReference type="Rhea" id="RHEA:18457"/>
        <dbReference type="ChEBI" id="CHEBI:15378"/>
        <dbReference type="ChEBI" id="CHEBI:15740"/>
        <dbReference type="ChEBI" id="CHEBI:58121"/>
        <dbReference type="ChEBI" id="CHEBI:58830"/>
        <dbReference type="EC" id="4.1.99.12"/>
    </reaction>
</comment>
<evidence type="ECO:0000256" key="14">
    <source>
        <dbReference type="ARBA" id="ARBA00023239"/>
    </source>
</evidence>
<evidence type="ECO:0000256" key="11">
    <source>
        <dbReference type="ARBA" id="ARBA00022842"/>
    </source>
</evidence>
<dbReference type="InterPro" id="IPR016299">
    <property type="entry name" value="Riboflavin_synth_RibBA"/>
</dbReference>
<dbReference type="NCBIfam" id="NF006803">
    <property type="entry name" value="PRK09311.1"/>
    <property type="match status" value="1"/>
</dbReference>
<dbReference type="PIRSF" id="PIRSF001259">
    <property type="entry name" value="RibA"/>
    <property type="match status" value="1"/>
</dbReference>
<dbReference type="HAMAP" id="MF_00180">
    <property type="entry name" value="RibB"/>
    <property type="match status" value="1"/>
</dbReference>
<feature type="binding site" evidence="17">
    <location>
        <position position="266"/>
    </location>
    <ligand>
        <name>Zn(2+)</name>
        <dbReference type="ChEBI" id="CHEBI:29105"/>
        <note>catalytic</note>
    </ligand>
</feature>
<comment type="similarity">
    <text evidence="17">In the C-terminal section; belongs to the GTP cyclohydrolase II family.</text>
</comment>
<dbReference type="PANTHER" id="PTHR21327">
    <property type="entry name" value="GTP CYCLOHYDROLASE II-RELATED"/>
    <property type="match status" value="1"/>
</dbReference>
<dbReference type="InterPro" id="IPR017945">
    <property type="entry name" value="DHBP_synth_RibB-like_a/b_dom"/>
</dbReference>
<feature type="binding site" evidence="17">
    <location>
        <position position="271"/>
    </location>
    <ligand>
        <name>GTP</name>
        <dbReference type="ChEBI" id="CHEBI:37565"/>
    </ligand>
</feature>
<dbReference type="EC" id="4.1.99.12" evidence="17"/>
<sequence>MFDSIEEAITDLQKGKVVIVVDDEDRENEGDFIGLADLVTPEMINVMAKFGRGLICVPITEEKAKQLELKLMTDQPTEGHGTAFTISIDHYSTHTGISAFERAKTIEAMVKTEAVAQDFVQPGHIFPLIAKNGGVLQRKGHTEAAVDLARLAGYSPAGVICEIMKDDGTMARTPDLQLIAKKLDLKLITIQDLVDYREQQEPLIIRETEINLPTEYGHFRLVGYSEKVTGQEHLALIKGDLHTDEPILARIHSECLTGDILGSYRCDCGPQLHAALKQIEKEGRGILLYMRQEGRGIGLINKLKAYNLQEQGFDTVEANEKLGFAADLRDYRLSAEMLKDLNVQNVRLLTNNPKKIAGLEERGLNISERVPIQMPLKEENRQYLETKKDKLGHLFIF</sequence>
<organism evidence="19 20">
    <name type="scientific">Lederbergia ruris</name>
    <dbReference type="NCBI Taxonomy" id="217495"/>
    <lineage>
        <taxon>Bacteria</taxon>
        <taxon>Bacillati</taxon>
        <taxon>Bacillota</taxon>
        <taxon>Bacilli</taxon>
        <taxon>Bacillales</taxon>
        <taxon>Bacillaceae</taxon>
        <taxon>Lederbergia</taxon>
    </lineage>
</organism>
<evidence type="ECO:0000256" key="9">
    <source>
        <dbReference type="ARBA" id="ARBA00022801"/>
    </source>
</evidence>
<dbReference type="HAMAP" id="MF_01283">
    <property type="entry name" value="RibBA"/>
    <property type="match status" value="1"/>
</dbReference>
<feature type="active site" description="Nucleophile; for GTP cyclohydrolase activity" evidence="17">
    <location>
        <position position="329"/>
    </location>
</feature>
<comment type="cofactor">
    <cofactor evidence="17">
        <name>Zn(2+)</name>
        <dbReference type="ChEBI" id="CHEBI:29105"/>
    </cofactor>
    <text evidence="17">Binds 1 zinc ion per subunit.</text>
</comment>
<evidence type="ECO:0000313" key="19">
    <source>
        <dbReference type="EMBL" id="GIN57692.1"/>
    </source>
</evidence>
<dbReference type="Pfam" id="PF00926">
    <property type="entry name" value="DHBP_synthase"/>
    <property type="match status" value="1"/>
</dbReference>
<dbReference type="Proteomes" id="UP000679950">
    <property type="component" value="Unassembled WGS sequence"/>
</dbReference>
<feature type="binding site" evidence="17">
    <location>
        <begin position="138"/>
        <end position="142"/>
    </location>
    <ligand>
        <name>D-ribulose 5-phosphate</name>
        <dbReference type="ChEBI" id="CHEBI:58121"/>
    </ligand>
</feature>
<evidence type="ECO:0000256" key="1">
    <source>
        <dbReference type="ARBA" id="ARBA00000141"/>
    </source>
</evidence>
<reference evidence="19 20" key="1">
    <citation type="submission" date="2021-03" db="EMBL/GenBank/DDBJ databases">
        <title>Antimicrobial resistance genes in bacteria isolated from Japanese honey, and their potential for conferring macrolide and lincosamide resistance in the American foulbrood pathogen Paenibacillus larvae.</title>
        <authorList>
            <person name="Okamoto M."/>
            <person name="Kumagai M."/>
            <person name="Kanamori H."/>
            <person name="Takamatsu D."/>
        </authorList>
    </citation>
    <scope>NUCLEOTIDE SEQUENCE [LARGE SCALE GENOMIC DNA]</scope>
    <source>
        <strain evidence="19 20">J8TS2</strain>
    </source>
</reference>
<comment type="similarity">
    <text evidence="5 17">In the N-terminal section; belongs to the DHBP synthase family.</text>
</comment>
<evidence type="ECO:0000256" key="3">
    <source>
        <dbReference type="ARBA" id="ARBA00004853"/>
    </source>
</evidence>
<dbReference type="Gene3D" id="3.90.870.10">
    <property type="entry name" value="DHBP synthase"/>
    <property type="match status" value="1"/>
</dbReference>
<feature type="binding site" evidence="17">
    <location>
        <position position="27"/>
    </location>
    <ligand>
        <name>Mg(2+)</name>
        <dbReference type="ChEBI" id="CHEBI:18420"/>
        <label>2</label>
    </ligand>
</feature>
<evidence type="ECO:0000256" key="5">
    <source>
        <dbReference type="ARBA" id="ARBA00005520"/>
    </source>
</evidence>
<dbReference type="EC" id="3.5.4.25" evidence="17"/>
<comment type="catalytic activity">
    <reaction evidence="16 17">
        <text>GTP + 4 H2O = 2,5-diamino-6-hydroxy-4-(5-phosphoribosylamino)-pyrimidine + formate + 2 phosphate + 3 H(+)</text>
        <dbReference type="Rhea" id="RHEA:23704"/>
        <dbReference type="ChEBI" id="CHEBI:15377"/>
        <dbReference type="ChEBI" id="CHEBI:15378"/>
        <dbReference type="ChEBI" id="CHEBI:15740"/>
        <dbReference type="ChEBI" id="CHEBI:37565"/>
        <dbReference type="ChEBI" id="CHEBI:43474"/>
        <dbReference type="ChEBI" id="CHEBI:58614"/>
        <dbReference type="EC" id="3.5.4.25"/>
    </reaction>
</comment>
<keyword evidence="9 17" id="KW-0378">Hydrolase</keyword>
<feature type="binding site" evidence="17">
    <location>
        <position position="141"/>
    </location>
    <ligand>
        <name>Mg(2+)</name>
        <dbReference type="ChEBI" id="CHEBI:18420"/>
        <label>2</label>
    </ligand>
</feature>
<dbReference type="InterPro" id="IPR000926">
    <property type="entry name" value="RibA"/>
</dbReference>
<dbReference type="PANTHER" id="PTHR21327:SF18">
    <property type="entry name" value="3,4-DIHYDROXY-2-BUTANONE 4-PHOSPHATE SYNTHASE"/>
    <property type="match status" value="1"/>
</dbReference>
<comment type="pathway">
    <text evidence="4 17">Cofactor biosynthesis; riboflavin biosynthesis; 2-hydroxy-3-oxobutyl phosphate from D-ribulose 5-phosphate: step 1/1.</text>
</comment>
<evidence type="ECO:0000256" key="2">
    <source>
        <dbReference type="ARBA" id="ARBA00002284"/>
    </source>
</evidence>
<feature type="site" description="Essential for DHBP synthase activity" evidence="17">
    <location>
        <position position="162"/>
    </location>
</feature>
<feature type="binding site" evidence="17">
    <location>
        <position position="315"/>
    </location>
    <ligand>
        <name>GTP</name>
        <dbReference type="ChEBI" id="CHEBI:37565"/>
    </ligand>
</feature>
<feature type="binding site" evidence="17">
    <location>
        <begin position="250"/>
        <end position="254"/>
    </location>
    <ligand>
        <name>GTP</name>
        <dbReference type="ChEBI" id="CHEBI:37565"/>
    </ligand>
</feature>
<dbReference type="NCBIfam" id="TIGR00505">
    <property type="entry name" value="ribA"/>
    <property type="match status" value="1"/>
</dbReference>
<protein>
    <recommendedName>
        <fullName evidence="17">Riboflavin biosynthesis protein RibBA</fullName>
    </recommendedName>
    <domain>
        <recommendedName>
            <fullName evidence="17">3,4-dihydroxy-2-butanone 4-phosphate synthase</fullName>
            <shortName evidence="17">DHBP synthase</shortName>
            <ecNumber evidence="17">4.1.99.12</ecNumber>
        </recommendedName>
    </domain>
    <domain>
        <recommendedName>
            <fullName evidence="17">GTP cyclohydrolase-2</fullName>
            <ecNumber evidence="17">3.5.4.25</ecNumber>
        </recommendedName>
        <alternativeName>
            <fullName evidence="17">GTP cyclohydrolase II</fullName>
        </alternativeName>
    </domain>
</protein>
<evidence type="ECO:0000256" key="10">
    <source>
        <dbReference type="ARBA" id="ARBA00022833"/>
    </source>
</evidence>
<feature type="binding site" evidence="17">
    <location>
        <begin position="26"/>
        <end position="27"/>
    </location>
    <ligand>
        <name>D-ribulose 5-phosphate</name>
        <dbReference type="ChEBI" id="CHEBI:58121"/>
    </ligand>
</feature>
<dbReference type="Gene3D" id="3.40.50.10990">
    <property type="entry name" value="GTP cyclohydrolase II"/>
    <property type="match status" value="1"/>
</dbReference>
<feature type="binding site" evidence="17">
    <location>
        <begin position="293"/>
        <end position="295"/>
    </location>
    <ligand>
        <name>GTP</name>
        <dbReference type="ChEBI" id="CHEBI:37565"/>
    </ligand>
</feature>
<feature type="binding site" evidence="17">
    <location>
        <position position="355"/>
    </location>
    <ligand>
        <name>GTP</name>
        <dbReference type="ChEBI" id="CHEBI:37565"/>
    </ligand>
</feature>
<keyword evidence="10 17" id="KW-0862">Zinc</keyword>
<evidence type="ECO:0000256" key="4">
    <source>
        <dbReference type="ARBA" id="ARBA00004904"/>
    </source>
</evidence>
<comment type="cofactor">
    <cofactor evidence="17">
        <name>Mg(2+)</name>
        <dbReference type="ChEBI" id="CHEBI:18420"/>
    </cofactor>
    <cofactor evidence="17">
        <name>Mn(2+)</name>
        <dbReference type="ChEBI" id="CHEBI:29035"/>
    </cofactor>
    <text evidence="17">Binds 2 divalent metal cations per subunit. Magnesium or manganese.</text>
</comment>
<comment type="caution">
    <text evidence="19">The sequence shown here is derived from an EMBL/GenBank/DDBJ whole genome shotgun (WGS) entry which is preliminary data.</text>
</comment>
<evidence type="ECO:0000256" key="16">
    <source>
        <dbReference type="ARBA" id="ARBA00049295"/>
    </source>
</evidence>
<proteinExistence type="inferred from homology"/>
<keyword evidence="15 17" id="KW-0511">Multifunctional enzyme</keyword>
<dbReference type="CDD" id="cd00641">
    <property type="entry name" value="GTP_cyclohydro2"/>
    <property type="match status" value="1"/>
</dbReference>
<comment type="pathway">
    <text evidence="3 17">Cofactor biosynthesis; riboflavin biosynthesis; 5-amino-6-(D-ribitylamino)uracil from GTP: step 1/4.</text>
</comment>
<name>A0ABQ4KK41_9BACI</name>
<keyword evidence="11 17" id="KW-0460">Magnesium</keyword>
<feature type="region of interest" description="GTP cyclohydrolase II" evidence="17">
    <location>
        <begin position="200"/>
        <end position="397"/>
    </location>
</feature>
<dbReference type="HAMAP" id="MF_00179">
    <property type="entry name" value="RibA"/>
    <property type="match status" value="1"/>
</dbReference>
<dbReference type="RefSeq" id="WP_212966239.1">
    <property type="nucleotide sequence ID" value="NZ_BORB01000014.1"/>
</dbReference>
<keyword evidence="7 17" id="KW-0479">Metal-binding</keyword>
<dbReference type="SUPFAM" id="SSF55821">
    <property type="entry name" value="YrdC/RibB"/>
    <property type="match status" value="1"/>
</dbReference>
<comment type="function">
    <text evidence="2 17">Catalyzes the conversion of D-ribulose 5-phosphate to formate and 3,4-dihydroxy-2-butanone 4-phosphate.</text>
</comment>
<gene>
    <name evidence="17 19" type="primary">ribBA</name>
    <name evidence="19" type="ORF">J8TS2_20110</name>
</gene>
<evidence type="ECO:0000256" key="7">
    <source>
        <dbReference type="ARBA" id="ARBA00022723"/>
    </source>
</evidence>
<dbReference type="InterPro" id="IPR032677">
    <property type="entry name" value="GTP_cyclohydro_II"/>
</dbReference>
<feature type="binding site" evidence="17">
    <location>
        <position position="27"/>
    </location>
    <ligand>
        <name>Mg(2+)</name>
        <dbReference type="ChEBI" id="CHEBI:18420"/>
        <label>1</label>
    </ligand>
</feature>
<evidence type="ECO:0000256" key="8">
    <source>
        <dbReference type="ARBA" id="ARBA00022741"/>
    </source>
</evidence>
<dbReference type="NCBIfam" id="TIGR00506">
    <property type="entry name" value="ribB"/>
    <property type="match status" value="1"/>
</dbReference>
<evidence type="ECO:0000313" key="20">
    <source>
        <dbReference type="Proteomes" id="UP000679950"/>
    </source>
</evidence>
<comment type="function">
    <text evidence="17">Catalyzes the conversion of GTP to 2,5-diamino-6-ribosylamino-4(3H)-pyrimidinone 5'-phosphate (DARP), formate and pyrophosphate.</text>
</comment>
<feature type="binding site" evidence="17">
    <location>
        <position position="162"/>
    </location>
    <ligand>
        <name>D-ribulose 5-phosphate</name>
        <dbReference type="ChEBI" id="CHEBI:58121"/>
    </ligand>
</feature>
<evidence type="ECO:0000256" key="13">
    <source>
        <dbReference type="ARBA" id="ARBA00023211"/>
    </source>
</evidence>
<evidence type="ECO:0000256" key="17">
    <source>
        <dbReference type="HAMAP-Rule" id="MF_01283"/>
    </source>
</evidence>
<evidence type="ECO:0000259" key="18">
    <source>
        <dbReference type="Pfam" id="PF00925"/>
    </source>
</evidence>
<evidence type="ECO:0000256" key="15">
    <source>
        <dbReference type="ARBA" id="ARBA00023268"/>
    </source>
</evidence>
<dbReference type="EMBL" id="BORB01000014">
    <property type="protein sequence ID" value="GIN57692.1"/>
    <property type="molecule type" value="Genomic_DNA"/>
</dbReference>
<feature type="domain" description="GTP cyclohydrolase II" evidence="18">
    <location>
        <begin position="208"/>
        <end position="371"/>
    </location>
</feature>
<dbReference type="Pfam" id="PF00925">
    <property type="entry name" value="GTP_cyclohydro2"/>
    <property type="match status" value="1"/>
</dbReference>
<feature type="binding site" evidence="17">
    <location>
        <position position="268"/>
    </location>
    <ligand>
        <name>Zn(2+)</name>
        <dbReference type="ChEBI" id="CHEBI:29105"/>
        <note>catalytic</note>
    </ligand>
</feature>
<feature type="region of interest" description="DHBP synthase" evidence="17">
    <location>
        <begin position="1"/>
        <end position="199"/>
    </location>
</feature>
<accession>A0ABQ4KK41</accession>
<evidence type="ECO:0000256" key="6">
    <source>
        <dbReference type="ARBA" id="ARBA00022619"/>
    </source>
</evidence>
<keyword evidence="13 17" id="KW-0464">Manganese</keyword>
<keyword evidence="20" id="KW-1185">Reference proteome</keyword>
<feature type="site" description="Essential for DHBP synthase activity" evidence="17">
    <location>
        <position position="124"/>
    </location>
</feature>
<feature type="active site" description="Proton acceptor; for GTP cyclohydrolase activity" evidence="17">
    <location>
        <position position="327"/>
    </location>
</feature>
<keyword evidence="14 17" id="KW-0456">Lyase</keyword>
<keyword evidence="8 17" id="KW-0547">Nucleotide-binding</keyword>
<evidence type="ECO:0000256" key="12">
    <source>
        <dbReference type="ARBA" id="ARBA00023134"/>
    </source>
</evidence>
<dbReference type="SUPFAM" id="SSF142695">
    <property type="entry name" value="RibA-like"/>
    <property type="match status" value="1"/>
</dbReference>
<keyword evidence="6 17" id="KW-0686">Riboflavin biosynthesis</keyword>
<keyword evidence="12 17" id="KW-0342">GTP-binding</keyword>
<feature type="binding site" evidence="17">
    <location>
        <position position="255"/>
    </location>
    <ligand>
        <name>Zn(2+)</name>
        <dbReference type="ChEBI" id="CHEBI:29105"/>
        <note>catalytic</note>
    </ligand>
</feature>
<feature type="binding site" evidence="17">
    <location>
        <position position="350"/>
    </location>
    <ligand>
        <name>GTP</name>
        <dbReference type="ChEBI" id="CHEBI:37565"/>
    </ligand>
</feature>